<evidence type="ECO:0000313" key="3">
    <source>
        <dbReference type="EMBL" id="MCF7569349.1"/>
    </source>
</evidence>
<evidence type="ECO:0000259" key="2">
    <source>
        <dbReference type="Pfam" id="PF13472"/>
    </source>
</evidence>
<comment type="caution">
    <text evidence="3">The sequence shown here is derived from an EMBL/GenBank/DDBJ whole genome shotgun (WGS) entry which is preliminary data.</text>
</comment>
<dbReference type="InterPro" id="IPR036514">
    <property type="entry name" value="SGNH_hydro_sf"/>
</dbReference>
<dbReference type="Pfam" id="PF13472">
    <property type="entry name" value="Lipase_GDSL_2"/>
    <property type="match status" value="1"/>
</dbReference>
<feature type="signal peptide" evidence="1">
    <location>
        <begin position="1"/>
        <end position="23"/>
    </location>
</feature>
<dbReference type="AlphaFoldDB" id="A0AAE3JMH8"/>
<dbReference type="EMBL" id="JAKKDU010000018">
    <property type="protein sequence ID" value="MCF7569349.1"/>
    <property type="molecule type" value="Genomic_DNA"/>
</dbReference>
<reference evidence="3" key="1">
    <citation type="submission" date="2022-01" db="EMBL/GenBank/DDBJ databases">
        <title>Draft genome sequence of Sabulilitoribacter arenilitoris KCTC 52401.</title>
        <authorList>
            <person name="Oh J.-S."/>
        </authorList>
    </citation>
    <scope>NUCLEOTIDE SEQUENCE</scope>
    <source>
        <strain evidence="3">HMF6543</strain>
    </source>
</reference>
<keyword evidence="1" id="KW-0732">Signal</keyword>
<keyword evidence="3" id="KW-0378">Hydrolase</keyword>
<dbReference type="GO" id="GO:0016788">
    <property type="term" value="F:hydrolase activity, acting on ester bonds"/>
    <property type="evidence" value="ECO:0007669"/>
    <property type="project" value="UniProtKB-ARBA"/>
</dbReference>
<keyword evidence="4" id="KW-1185">Reference proteome</keyword>
<accession>A0AAE3JMH8</accession>
<dbReference type="Gene3D" id="3.40.50.1110">
    <property type="entry name" value="SGNH hydrolase"/>
    <property type="match status" value="1"/>
</dbReference>
<evidence type="ECO:0000256" key="1">
    <source>
        <dbReference type="SAM" id="SignalP"/>
    </source>
</evidence>
<feature type="chain" id="PRO_5042166292" evidence="1">
    <location>
        <begin position="24"/>
        <end position="379"/>
    </location>
</feature>
<proteinExistence type="predicted"/>
<dbReference type="Proteomes" id="UP001199795">
    <property type="component" value="Unassembled WGS sequence"/>
</dbReference>
<dbReference type="InterPro" id="IPR013830">
    <property type="entry name" value="SGNH_hydro"/>
</dbReference>
<dbReference type="SUPFAM" id="SSF52266">
    <property type="entry name" value="SGNH hydrolase"/>
    <property type="match status" value="1"/>
</dbReference>
<evidence type="ECO:0000313" key="4">
    <source>
        <dbReference type="Proteomes" id="UP001199795"/>
    </source>
</evidence>
<organism evidence="3 4">
    <name type="scientific">Wocania arenilitoris</name>
    <dbReference type="NCBI Taxonomy" id="2044858"/>
    <lineage>
        <taxon>Bacteria</taxon>
        <taxon>Pseudomonadati</taxon>
        <taxon>Bacteroidota</taxon>
        <taxon>Flavobacteriia</taxon>
        <taxon>Flavobacteriales</taxon>
        <taxon>Flavobacteriaceae</taxon>
        <taxon>Wocania</taxon>
    </lineage>
</organism>
<feature type="domain" description="SGNH hydrolase-type esterase" evidence="2">
    <location>
        <begin position="190"/>
        <end position="353"/>
    </location>
</feature>
<name>A0AAE3JMH8_9FLAO</name>
<sequence length="379" mass="42520">MKKITIKSYLYILFSLFTLQSFAQGDVSTTGTKAKLGENNIKNLIAPNNGKLIYNGVLFSLVTETQAELYRYSEDYFNKGMDGTLNLKKARTQPGISISFKTNSPLIKLKFAELENSSIRKRRFSVFKNGILAFDNISDIEFTIANPAKDIAKWEVYLPSFSGVKFLGMELTNDYTLYDLPVEDKPLYMAIGNSITHGTGQSGTIDTYPYRVAESLGFRLINLATGGSRISTSTLRNFNDVSPRLITILWGYNDVNQKKPLLDVMPVYDSLVSSLCSKYPQADIYCILQTFTTKVVGTRNDDNRIDSLRSWTRSTVENLQKTHSNLYLIDGADYVISEADLNDKVHLNNQGAKKLAVGIVTEYNANIRKQSVNDALKMD</sequence>
<dbReference type="RefSeq" id="WP_237240681.1">
    <property type="nucleotide sequence ID" value="NZ_JAKKDU010000018.1"/>
</dbReference>
<protein>
    <submittedName>
        <fullName evidence="3">SGNH/GDSL hydrolase family protein</fullName>
    </submittedName>
</protein>
<gene>
    <name evidence="3" type="ORF">L3X37_13425</name>
</gene>